<evidence type="ECO:0000256" key="4">
    <source>
        <dbReference type="ARBA" id="ARBA00022512"/>
    </source>
</evidence>
<keyword evidence="7" id="KW-0677">Repeat</keyword>
<keyword evidence="10" id="KW-0961">Cell wall biogenesis/degradation</keyword>
<feature type="chain" id="PRO_5044853352" description="endo-polygalacturonase" evidence="14">
    <location>
        <begin position="23"/>
        <end position="459"/>
    </location>
</feature>
<comment type="caution">
    <text evidence="15">The sequence shown here is derived from an EMBL/GenBank/DDBJ whole genome shotgun (WGS) entry which is preliminary data.</text>
</comment>
<evidence type="ECO:0000256" key="13">
    <source>
        <dbReference type="RuleBase" id="RU361169"/>
    </source>
</evidence>
<dbReference type="EMBL" id="JAVIJP010000016">
    <property type="protein sequence ID" value="KAL3641843.1"/>
    <property type="molecule type" value="Genomic_DNA"/>
</dbReference>
<dbReference type="FunFam" id="2.160.20.10:FF:000032">
    <property type="entry name" value="Pectin lyase-like superfamily protein"/>
    <property type="match status" value="1"/>
</dbReference>
<comment type="catalytic activity">
    <reaction evidence="11">
        <text>(1,4-alpha-D-galacturonosyl)n+m + H2O = (1,4-alpha-D-galacturonosyl)n + (1,4-alpha-D-galacturonosyl)m.</text>
        <dbReference type="EC" id="3.2.1.15"/>
    </reaction>
</comment>
<keyword evidence="9 13" id="KW-0326">Glycosidase</keyword>
<dbReference type="InterPro" id="IPR011050">
    <property type="entry name" value="Pectin_lyase_fold/virulence"/>
</dbReference>
<dbReference type="AlphaFoldDB" id="A0ABD3DHV8"/>
<dbReference type="GO" id="GO:0071555">
    <property type="term" value="P:cell wall organization"/>
    <property type="evidence" value="ECO:0007669"/>
    <property type="project" value="UniProtKB-KW"/>
</dbReference>
<evidence type="ECO:0000256" key="10">
    <source>
        <dbReference type="ARBA" id="ARBA00023316"/>
    </source>
</evidence>
<evidence type="ECO:0000256" key="2">
    <source>
        <dbReference type="ARBA" id="ARBA00008834"/>
    </source>
</evidence>
<evidence type="ECO:0000256" key="5">
    <source>
        <dbReference type="ARBA" id="ARBA00022525"/>
    </source>
</evidence>
<dbReference type="EC" id="3.2.1.15" evidence="3"/>
<organism evidence="15 16">
    <name type="scientific">Castilleja foliolosa</name>
    <dbReference type="NCBI Taxonomy" id="1961234"/>
    <lineage>
        <taxon>Eukaryota</taxon>
        <taxon>Viridiplantae</taxon>
        <taxon>Streptophyta</taxon>
        <taxon>Embryophyta</taxon>
        <taxon>Tracheophyta</taxon>
        <taxon>Spermatophyta</taxon>
        <taxon>Magnoliopsida</taxon>
        <taxon>eudicotyledons</taxon>
        <taxon>Gunneridae</taxon>
        <taxon>Pentapetalae</taxon>
        <taxon>asterids</taxon>
        <taxon>lamiids</taxon>
        <taxon>Lamiales</taxon>
        <taxon>Orobanchaceae</taxon>
        <taxon>Pedicularideae</taxon>
        <taxon>Castillejinae</taxon>
        <taxon>Castilleja</taxon>
    </lineage>
</organism>
<gene>
    <name evidence="15" type="ORF">CASFOL_012658</name>
</gene>
<evidence type="ECO:0000256" key="3">
    <source>
        <dbReference type="ARBA" id="ARBA00012736"/>
    </source>
</evidence>
<dbReference type="PROSITE" id="PS00502">
    <property type="entry name" value="POLYGALACTURONASE"/>
    <property type="match status" value="1"/>
</dbReference>
<evidence type="ECO:0000313" key="15">
    <source>
        <dbReference type="EMBL" id="KAL3641843.1"/>
    </source>
</evidence>
<comment type="subcellular location">
    <subcellularLocation>
        <location evidence="1">Secreted</location>
        <location evidence="1">Cell wall</location>
    </subcellularLocation>
</comment>
<dbReference type="Gene3D" id="2.160.20.10">
    <property type="entry name" value="Single-stranded right-handed beta-helix, Pectin lyase-like"/>
    <property type="match status" value="1"/>
</dbReference>
<reference evidence="16" key="1">
    <citation type="journal article" date="2024" name="IScience">
        <title>Strigolactones Initiate the Formation of Haustorium-like Structures in Castilleja.</title>
        <authorList>
            <person name="Buerger M."/>
            <person name="Peterson D."/>
            <person name="Chory J."/>
        </authorList>
    </citation>
    <scope>NUCLEOTIDE SEQUENCE [LARGE SCALE GENOMIC DNA]</scope>
</reference>
<dbReference type="GO" id="GO:0004650">
    <property type="term" value="F:polygalacturonase activity"/>
    <property type="evidence" value="ECO:0007669"/>
    <property type="project" value="UniProtKB-EC"/>
</dbReference>
<evidence type="ECO:0000256" key="7">
    <source>
        <dbReference type="ARBA" id="ARBA00022737"/>
    </source>
</evidence>
<evidence type="ECO:0000256" key="9">
    <source>
        <dbReference type="ARBA" id="ARBA00023295"/>
    </source>
</evidence>
<protein>
    <recommendedName>
        <fullName evidence="3">endo-polygalacturonase</fullName>
        <ecNumber evidence="3">3.2.1.15</ecNumber>
    </recommendedName>
</protein>
<evidence type="ECO:0000256" key="1">
    <source>
        <dbReference type="ARBA" id="ARBA00004191"/>
    </source>
</evidence>
<comment type="similarity">
    <text evidence="2 13">Belongs to the glycosyl hydrolase 28 family.</text>
</comment>
<evidence type="ECO:0000256" key="6">
    <source>
        <dbReference type="ARBA" id="ARBA00022729"/>
    </source>
</evidence>
<dbReference type="SUPFAM" id="SSF51126">
    <property type="entry name" value="Pectin lyase-like"/>
    <property type="match status" value="1"/>
</dbReference>
<keyword evidence="16" id="KW-1185">Reference proteome</keyword>
<dbReference type="Pfam" id="PF00295">
    <property type="entry name" value="Glyco_hydro_28"/>
    <property type="match status" value="1"/>
</dbReference>
<evidence type="ECO:0000256" key="14">
    <source>
        <dbReference type="SAM" id="SignalP"/>
    </source>
</evidence>
<evidence type="ECO:0000256" key="11">
    <source>
        <dbReference type="ARBA" id="ARBA00034074"/>
    </source>
</evidence>
<accession>A0ABD3DHV8</accession>
<keyword evidence="4" id="KW-0134">Cell wall</keyword>
<evidence type="ECO:0000256" key="12">
    <source>
        <dbReference type="PROSITE-ProRule" id="PRU10052"/>
    </source>
</evidence>
<keyword evidence="6 14" id="KW-0732">Signal</keyword>
<dbReference type="InterPro" id="IPR012334">
    <property type="entry name" value="Pectin_lyas_fold"/>
</dbReference>
<dbReference type="InterPro" id="IPR000743">
    <property type="entry name" value="Glyco_hydro_28"/>
</dbReference>
<dbReference type="PANTHER" id="PTHR31375">
    <property type="match status" value="1"/>
</dbReference>
<feature type="signal peptide" evidence="14">
    <location>
        <begin position="1"/>
        <end position="22"/>
    </location>
</feature>
<evidence type="ECO:0000313" key="16">
    <source>
        <dbReference type="Proteomes" id="UP001632038"/>
    </source>
</evidence>
<feature type="active site" evidence="12">
    <location>
        <position position="285"/>
    </location>
</feature>
<keyword evidence="8 13" id="KW-0378">Hydrolase</keyword>
<dbReference type="Proteomes" id="UP001632038">
    <property type="component" value="Unassembled WGS sequence"/>
</dbReference>
<evidence type="ECO:0000256" key="8">
    <source>
        <dbReference type="ARBA" id="ARBA00022801"/>
    </source>
</evidence>
<name>A0ABD3DHV8_9LAMI</name>
<proteinExistence type="inferred from homology"/>
<keyword evidence="5" id="KW-0964">Secreted</keyword>
<sequence length="459" mass="49547">MSKLLIFLCFLVLLSFPIKSAGKNNHDTFDILTKLEKLEIEAEEDDEFGLFDFPSSGSLHAKKTVVSVDSFDAVGDGETDDTQAFVDAWEEACATTNAVLLIPDGNTYLVSATKFSGPCESNFVVQIDGTIVAPSDPQSWDPENPRKWLVFTKLTSFIIQGAGIVDGSGGEWWAQSCKRKKSNPCNKAAPTALTIDSSSSVRMSGMTIQNGQQMNVIISHCDTVRVMGVKVSAPGSSPNTDGIHLTSSTNVVIQNCQIGTGDDCISIVDGCSNIKMKKITCGPGHGISIGSLGNKNSTGEVEKVFLDTAYLNGTTNGLRIKTYQGGNGFVRNVRYQKVKMENVANPILIDQFYCDKKKCPIMPSAVEISQIMYRSVMGTSPSQDVMKFACSDSVPCTDIFLSKINLQNEDGTAKTYCNSAYGVATGSVEPPADCLLSSEDDEAEINEQIRAEHVVHTEL</sequence>